<name>A0AAD8K4G6_TARER</name>
<gene>
    <name evidence="1" type="ORF">QVD17_31539</name>
</gene>
<comment type="caution">
    <text evidence="1">The sequence shown here is derived from an EMBL/GenBank/DDBJ whole genome shotgun (WGS) entry which is preliminary data.</text>
</comment>
<dbReference type="AlphaFoldDB" id="A0AAD8K4G6"/>
<dbReference type="EMBL" id="JAUHHV010000008">
    <property type="protein sequence ID" value="KAK1415753.1"/>
    <property type="molecule type" value="Genomic_DNA"/>
</dbReference>
<protein>
    <submittedName>
        <fullName evidence="1">Uncharacterized protein</fullName>
    </submittedName>
</protein>
<proteinExistence type="predicted"/>
<evidence type="ECO:0000313" key="2">
    <source>
        <dbReference type="Proteomes" id="UP001229421"/>
    </source>
</evidence>
<accession>A0AAD8K4G6</accession>
<keyword evidence="2" id="KW-1185">Reference proteome</keyword>
<organism evidence="1 2">
    <name type="scientific">Tagetes erecta</name>
    <name type="common">African marigold</name>
    <dbReference type="NCBI Taxonomy" id="13708"/>
    <lineage>
        <taxon>Eukaryota</taxon>
        <taxon>Viridiplantae</taxon>
        <taxon>Streptophyta</taxon>
        <taxon>Embryophyta</taxon>
        <taxon>Tracheophyta</taxon>
        <taxon>Spermatophyta</taxon>
        <taxon>Magnoliopsida</taxon>
        <taxon>eudicotyledons</taxon>
        <taxon>Gunneridae</taxon>
        <taxon>Pentapetalae</taxon>
        <taxon>asterids</taxon>
        <taxon>campanulids</taxon>
        <taxon>Asterales</taxon>
        <taxon>Asteraceae</taxon>
        <taxon>Asteroideae</taxon>
        <taxon>Heliantheae alliance</taxon>
        <taxon>Tageteae</taxon>
        <taxon>Tagetes</taxon>
    </lineage>
</organism>
<sequence length="94" mass="10725">MVDLWGVLQRCCSWNCHHNGCKSQQLAFRLELDACTVSKLHLPNRTQGKHTGLVGLYSICCKKCFLGSSKTSTSSFHNFRRYDRSLFVCNSNNH</sequence>
<dbReference type="Proteomes" id="UP001229421">
    <property type="component" value="Unassembled WGS sequence"/>
</dbReference>
<reference evidence="1" key="1">
    <citation type="journal article" date="2023" name="bioRxiv">
        <title>Improved chromosome-level genome assembly for marigold (Tagetes erecta).</title>
        <authorList>
            <person name="Jiang F."/>
            <person name="Yuan L."/>
            <person name="Wang S."/>
            <person name="Wang H."/>
            <person name="Xu D."/>
            <person name="Wang A."/>
            <person name="Fan W."/>
        </authorList>
    </citation>
    <scope>NUCLEOTIDE SEQUENCE</scope>
    <source>
        <strain evidence="1">WSJ</strain>
        <tissue evidence="1">Leaf</tissue>
    </source>
</reference>
<evidence type="ECO:0000313" key="1">
    <source>
        <dbReference type="EMBL" id="KAK1415753.1"/>
    </source>
</evidence>